<gene>
    <name evidence="3" type="ORF">ACFQY0_13035</name>
</gene>
<keyword evidence="4" id="KW-1185">Reference proteome</keyword>
<reference evidence="4" key="1">
    <citation type="journal article" date="2019" name="Int. J. Syst. Evol. Microbiol.">
        <title>The Global Catalogue of Microorganisms (GCM) 10K type strain sequencing project: providing services to taxonomists for standard genome sequencing and annotation.</title>
        <authorList>
            <consortium name="The Broad Institute Genomics Platform"/>
            <consortium name="The Broad Institute Genome Sequencing Center for Infectious Disease"/>
            <person name="Wu L."/>
            <person name="Ma J."/>
        </authorList>
    </citation>
    <scope>NUCLEOTIDE SEQUENCE [LARGE SCALE GENOMIC DNA]</scope>
    <source>
        <strain evidence="4">CGMCC 4.1467</strain>
    </source>
</reference>
<feature type="transmembrane region" description="Helical" evidence="2">
    <location>
        <begin position="6"/>
        <end position="26"/>
    </location>
</feature>
<dbReference type="EMBL" id="JBHTBS010000006">
    <property type="protein sequence ID" value="MFC7338111.1"/>
    <property type="molecule type" value="Genomic_DNA"/>
</dbReference>
<feature type="transmembrane region" description="Helical" evidence="2">
    <location>
        <begin position="435"/>
        <end position="453"/>
    </location>
</feature>
<protein>
    <recommendedName>
        <fullName evidence="5">Oligosaccharide repeat unit polymerase</fullName>
    </recommendedName>
</protein>
<keyword evidence="2" id="KW-0812">Transmembrane</keyword>
<comment type="caution">
    <text evidence="3">The sequence shown here is derived from an EMBL/GenBank/DDBJ whole genome shotgun (WGS) entry which is preliminary data.</text>
</comment>
<feature type="compositionally biased region" description="Basic residues" evidence="1">
    <location>
        <begin position="484"/>
        <end position="496"/>
    </location>
</feature>
<evidence type="ECO:0000313" key="3">
    <source>
        <dbReference type="EMBL" id="MFC7338111.1"/>
    </source>
</evidence>
<feature type="transmembrane region" description="Helical" evidence="2">
    <location>
        <begin position="176"/>
        <end position="196"/>
    </location>
</feature>
<evidence type="ECO:0008006" key="5">
    <source>
        <dbReference type="Google" id="ProtNLM"/>
    </source>
</evidence>
<keyword evidence="2" id="KW-1133">Transmembrane helix</keyword>
<feature type="region of interest" description="Disordered" evidence="1">
    <location>
        <begin position="462"/>
        <end position="496"/>
    </location>
</feature>
<feature type="transmembrane region" description="Helical" evidence="2">
    <location>
        <begin position="252"/>
        <end position="270"/>
    </location>
</feature>
<feature type="transmembrane region" description="Helical" evidence="2">
    <location>
        <begin position="33"/>
        <end position="50"/>
    </location>
</feature>
<evidence type="ECO:0000256" key="2">
    <source>
        <dbReference type="SAM" id="Phobius"/>
    </source>
</evidence>
<dbReference type="Proteomes" id="UP001596472">
    <property type="component" value="Unassembled WGS sequence"/>
</dbReference>
<sequence length="496" mass="55224">MEQDFQFPLPFFLSVLALAGFAFMAFKNRDRGWGLPMGVVLATTAVWYHGDALYNDYQEYIYLMGESALESGWWQVLIFIVSFGLLVSPVHQLINAKLVGKKSNLMVYFRTRRLEHPAIQQQIDKLTMALAVGWLLLMSVALVRVDFNFVGLFAPYLERKVDPWMRGRVGGSFDAVISLAGYLHVFLAAGFGVLAAVARNPKARTVAITICILTFPFFIFDRTRNTMLATMLPGILAWILFRVKGGLVVKGAVLLGAFMLINFWFSFVLANRNDQSISTAFKNDEAIKAAEETKHEGLSMFSELGYMNSFFEQGTLEPNWGERYFAELVNPIPRGLWKDKPFVGVDYAIARGFGWDKAGGTGAGIAASIATGMIGQGVVNFGGLFGPMAAALLMAIWVAVLARQDLLGSDPARLLLYASGMILTFNMGRDITLLVLYPFVFGLMLLIARDLILGRSPEVQMARPPRRRKVRKGTERDASPKTARGNKPRRRVQWRG</sequence>
<feature type="transmembrane region" description="Helical" evidence="2">
    <location>
        <begin position="203"/>
        <end position="220"/>
    </location>
</feature>
<feature type="transmembrane region" description="Helical" evidence="2">
    <location>
        <begin position="72"/>
        <end position="94"/>
    </location>
</feature>
<feature type="transmembrane region" description="Helical" evidence="2">
    <location>
        <begin position="381"/>
        <end position="402"/>
    </location>
</feature>
<organism evidence="3 4">
    <name type="scientific">Haloferula chungangensis</name>
    <dbReference type="NCBI Taxonomy" id="1048331"/>
    <lineage>
        <taxon>Bacteria</taxon>
        <taxon>Pseudomonadati</taxon>
        <taxon>Verrucomicrobiota</taxon>
        <taxon>Verrucomicrobiia</taxon>
        <taxon>Verrucomicrobiales</taxon>
        <taxon>Verrucomicrobiaceae</taxon>
        <taxon>Haloferula</taxon>
    </lineage>
</organism>
<feature type="transmembrane region" description="Helical" evidence="2">
    <location>
        <begin position="129"/>
        <end position="156"/>
    </location>
</feature>
<dbReference type="RefSeq" id="WP_379713065.1">
    <property type="nucleotide sequence ID" value="NZ_JBHTBS010000006.1"/>
</dbReference>
<proteinExistence type="predicted"/>
<evidence type="ECO:0000256" key="1">
    <source>
        <dbReference type="SAM" id="MobiDB-lite"/>
    </source>
</evidence>
<name>A0ABW2L9K4_9BACT</name>
<evidence type="ECO:0000313" key="4">
    <source>
        <dbReference type="Proteomes" id="UP001596472"/>
    </source>
</evidence>
<keyword evidence="2" id="KW-0472">Membrane</keyword>
<accession>A0ABW2L9K4</accession>